<feature type="transmembrane region" description="Helical" evidence="9">
    <location>
        <begin position="12"/>
        <end position="33"/>
    </location>
</feature>
<dbReference type="SUPFAM" id="SSF81343">
    <property type="entry name" value="Fumarate reductase respiratory complex transmembrane subunits"/>
    <property type="match status" value="1"/>
</dbReference>
<reference evidence="10" key="1">
    <citation type="journal article" date="2014" name="Int. J. Syst. Evol. Microbiol.">
        <title>Complete genome sequence of Corynebacterium casei LMG S-19264T (=DSM 44701T), isolated from a smear-ripened cheese.</title>
        <authorList>
            <consortium name="US DOE Joint Genome Institute (JGI-PGF)"/>
            <person name="Walter F."/>
            <person name="Albersmeier A."/>
            <person name="Kalinowski J."/>
            <person name="Ruckert C."/>
        </authorList>
    </citation>
    <scope>NUCLEOTIDE SEQUENCE</scope>
    <source>
        <strain evidence="10">CGMCC 1.12777</strain>
    </source>
</reference>
<evidence type="ECO:0000256" key="7">
    <source>
        <dbReference type="ARBA" id="ARBA00023136"/>
    </source>
</evidence>
<dbReference type="Gene3D" id="1.20.1300.10">
    <property type="entry name" value="Fumarate reductase/succinate dehydrogenase, transmembrane subunit"/>
    <property type="match status" value="1"/>
</dbReference>
<protein>
    <submittedName>
        <fullName evidence="10">Succinate dehydrogenase cytochrome b558 subunit</fullName>
    </submittedName>
</protein>
<keyword evidence="6 8" id="KW-0408">Iron</keyword>
<comment type="caution">
    <text evidence="10">The sequence shown here is derived from an EMBL/GenBank/DDBJ whole genome shotgun (WGS) entry which is preliminary data.</text>
</comment>
<proteinExistence type="predicted"/>
<dbReference type="Proteomes" id="UP000656813">
    <property type="component" value="Unassembled WGS sequence"/>
</dbReference>
<evidence type="ECO:0000256" key="9">
    <source>
        <dbReference type="SAM" id="Phobius"/>
    </source>
</evidence>
<comment type="subcellular location">
    <subcellularLocation>
        <location evidence="1">Membrane</location>
    </subcellularLocation>
</comment>
<feature type="transmembrane region" description="Helical" evidence="9">
    <location>
        <begin position="180"/>
        <end position="201"/>
    </location>
</feature>
<dbReference type="EMBL" id="BMFV01000018">
    <property type="protein sequence ID" value="GGH83703.1"/>
    <property type="molecule type" value="Genomic_DNA"/>
</dbReference>
<dbReference type="InterPro" id="IPR034804">
    <property type="entry name" value="SQR/QFR_C/D"/>
</dbReference>
<keyword evidence="7 9" id="KW-0472">Membrane</keyword>
<evidence type="ECO:0000256" key="6">
    <source>
        <dbReference type="ARBA" id="ARBA00023004"/>
    </source>
</evidence>
<evidence type="ECO:0000256" key="1">
    <source>
        <dbReference type="ARBA" id="ARBA00004370"/>
    </source>
</evidence>
<name>A0A8J3EML4_9BACL</name>
<dbReference type="GO" id="GO:0046872">
    <property type="term" value="F:metal ion binding"/>
    <property type="evidence" value="ECO:0007669"/>
    <property type="project" value="UniProtKB-KW"/>
</dbReference>
<keyword evidence="4 8" id="KW-0479">Metal-binding</keyword>
<reference evidence="10" key="2">
    <citation type="submission" date="2020-09" db="EMBL/GenBank/DDBJ databases">
        <authorList>
            <person name="Sun Q."/>
            <person name="Zhou Y."/>
        </authorList>
    </citation>
    <scope>NUCLEOTIDE SEQUENCE</scope>
    <source>
        <strain evidence="10">CGMCC 1.12777</strain>
    </source>
</reference>
<evidence type="ECO:0000256" key="2">
    <source>
        <dbReference type="ARBA" id="ARBA00022617"/>
    </source>
</evidence>
<dbReference type="NCBIfam" id="TIGR02046">
    <property type="entry name" value="sdhC_b558_fam"/>
    <property type="match status" value="1"/>
</dbReference>
<feature type="transmembrane region" description="Helical" evidence="9">
    <location>
        <begin position="90"/>
        <end position="114"/>
    </location>
</feature>
<evidence type="ECO:0000256" key="8">
    <source>
        <dbReference type="PIRSR" id="PIRSR000170-1"/>
    </source>
</evidence>
<feature type="binding site" description="axial binding residue" evidence="8">
    <location>
        <position position="112"/>
    </location>
    <ligand>
        <name>heme</name>
        <dbReference type="ChEBI" id="CHEBI:30413"/>
    </ligand>
    <ligandPart>
        <name>Fe</name>
        <dbReference type="ChEBI" id="CHEBI:18248"/>
    </ligandPart>
</feature>
<dbReference type="InterPro" id="IPR000701">
    <property type="entry name" value="SuccDH_FuR_B_TM-su"/>
</dbReference>
<dbReference type="GO" id="GO:0016020">
    <property type="term" value="C:membrane"/>
    <property type="evidence" value="ECO:0007669"/>
    <property type="project" value="UniProtKB-SubCell"/>
</dbReference>
<dbReference type="InterPro" id="IPR011138">
    <property type="entry name" value="Cytochrome_b-558"/>
</dbReference>
<keyword evidence="11" id="KW-1185">Reference proteome</keyword>
<feature type="binding site" description="axial binding residue" evidence="8">
    <location>
        <position position="69"/>
    </location>
    <ligand>
        <name>heme</name>
        <dbReference type="ChEBI" id="CHEBI:30413"/>
    </ligand>
    <ligandPart>
        <name>Fe</name>
        <dbReference type="ChEBI" id="CHEBI:18248"/>
    </ligandPart>
</feature>
<feature type="binding site" description="axial binding residue" evidence="8">
    <location>
        <position position="27"/>
    </location>
    <ligand>
        <name>heme</name>
        <dbReference type="ChEBI" id="CHEBI:30413"/>
    </ligand>
    <ligandPart>
        <name>Fe</name>
        <dbReference type="ChEBI" id="CHEBI:18248"/>
    </ligandPart>
</feature>
<evidence type="ECO:0000256" key="4">
    <source>
        <dbReference type="ARBA" id="ARBA00022723"/>
    </source>
</evidence>
<dbReference type="Pfam" id="PF01127">
    <property type="entry name" value="Sdh_cyt"/>
    <property type="match status" value="1"/>
</dbReference>
<evidence type="ECO:0000256" key="5">
    <source>
        <dbReference type="ARBA" id="ARBA00022989"/>
    </source>
</evidence>
<gene>
    <name evidence="10" type="primary">sdhC</name>
    <name evidence="10" type="ORF">GCM10007096_25080</name>
</gene>
<sequence length="209" mass="24406">MASRDFVNRRLHSFLGLIPVGLFLIVHMTVNYFATRGAEAFNKAANFMESLPYLVFLEIVFIYLPLLFHAIYGIYIAFQAKPNAKRYSYYRNWLFFFQRWTGLFLVIFLAWHIWETRIAMLRGTELNFDMMANILDNPWMVAFYIVGVLCAVYHFSNGLWAFLVHWGILVTPKSQRITSYITVVIFILLAIVGIRSIFAFVNPDVVAMM</sequence>
<dbReference type="CDD" id="cd03497">
    <property type="entry name" value="SQR_TypeB_1_TM"/>
    <property type="match status" value="1"/>
</dbReference>
<feature type="transmembrane region" description="Helical" evidence="9">
    <location>
        <begin position="53"/>
        <end position="78"/>
    </location>
</feature>
<accession>A0A8J3EML4</accession>
<evidence type="ECO:0000256" key="3">
    <source>
        <dbReference type="ARBA" id="ARBA00022692"/>
    </source>
</evidence>
<keyword evidence="5 9" id="KW-1133">Transmembrane helix</keyword>
<dbReference type="RefSeq" id="WP_188497709.1">
    <property type="nucleotide sequence ID" value="NZ_BMFV01000018.1"/>
</dbReference>
<keyword evidence="3 9" id="KW-0812">Transmembrane</keyword>
<keyword evidence="2 8" id="KW-0349">Heme</keyword>
<dbReference type="AlphaFoldDB" id="A0A8J3EML4"/>
<dbReference type="InterPro" id="IPR016002">
    <property type="entry name" value="Succ_DH_cyt_b558_Firmicute"/>
</dbReference>
<dbReference type="PIRSF" id="PIRSF000170">
    <property type="entry name" value="Succ_dh_cyt_b558"/>
    <property type="match status" value="1"/>
</dbReference>
<feature type="transmembrane region" description="Helical" evidence="9">
    <location>
        <begin position="141"/>
        <end position="168"/>
    </location>
</feature>
<evidence type="ECO:0000313" key="11">
    <source>
        <dbReference type="Proteomes" id="UP000656813"/>
    </source>
</evidence>
<evidence type="ECO:0000313" key="10">
    <source>
        <dbReference type="EMBL" id="GGH83703.1"/>
    </source>
</evidence>
<organism evidence="10 11">
    <name type="scientific">Pullulanibacillus pueri</name>
    <dbReference type="NCBI Taxonomy" id="1437324"/>
    <lineage>
        <taxon>Bacteria</taxon>
        <taxon>Bacillati</taxon>
        <taxon>Bacillota</taxon>
        <taxon>Bacilli</taxon>
        <taxon>Bacillales</taxon>
        <taxon>Sporolactobacillaceae</taxon>
        <taxon>Pullulanibacillus</taxon>
    </lineage>
</organism>
<feature type="binding site" description="axial binding residue" evidence="8">
    <location>
        <position position="154"/>
    </location>
    <ligand>
        <name>heme</name>
        <dbReference type="ChEBI" id="CHEBI:30413"/>
    </ligand>
    <ligandPart>
        <name>Fe</name>
        <dbReference type="ChEBI" id="CHEBI:18248"/>
    </ligandPart>
</feature>